<gene>
    <name evidence="1" type="ORF">HanXRQr2_Chr15g0703041</name>
</gene>
<protein>
    <submittedName>
        <fullName evidence="1">Uncharacterized protein</fullName>
    </submittedName>
</protein>
<evidence type="ECO:0000313" key="1">
    <source>
        <dbReference type="EMBL" id="KAF5765373.1"/>
    </source>
</evidence>
<organism evidence="1 2">
    <name type="scientific">Helianthus annuus</name>
    <name type="common">Common sunflower</name>
    <dbReference type="NCBI Taxonomy" id="4232"/>
    <lineage>
        <taxon>Eukaryota</taxon>
        <taxon>Viridiplantae</taxon>
        <taxon>Streptophyta</taxon>
        <taxon>Embryophyta</taxon>
        <taxon>Tracheophyta</taxon>
        <taxon>Spermatophyta</taxon>
        <taxon>Magnoliopsida</taxon>
        <taxon>eudicotyledons</taxon>
        <taxon>Gunneridae</taxon>
        <taxon>Pentapetalae</taxon>
        <taxon>asterids</taxon>
        <taxon>campanulids</taxon>
        <taxon>Asterales</taxon>
        <taxon>Asteraceae</taxon>
        <taxon>Asteroideae</taxon>
        <taxon>Heliantheae alliance</taxon>
        <taxon>Heliantheae</taxon>
        <taxon>Helianthus</taxon>
    </lineage>
</organism>
<accession>A0A9K3H423</accession>
<dbReference type="EMBL" id="MNCJ02000330">
    <property type="protein sequence ID" value="KAF5765373.1"/>
    <property type="molecule type" value="Genomic_DNA"/>
</dbReference>
<evidence type="ECO:0000313" key="2">
    <source>
        <dbReference type="Proteomes" id="UP000215914"/>
    </source>
</evidence>
<comment type="caution">
    <text evidence="1">The sequence shown here is derived from an EMBL/GenBank/DDBJ whole genome shotgun (WGS) entry which is preliminary data.</text>
</comment>
<keyword evidence="2" id="KW-1185">Reference proteome</keyword>
<proteinExistence type="predicted"/>
<reference evidence="1" key="2">
    <citation type="submission" date="2020-06" db="EMBL/GenBank/DDBJ databases">
        <title>Helianthus annuus Genome sequencing and assembly Release 2.</title>
        <authorList>
            <person name="Gouzy J."/>
            <person name="Langlade N."/>
            <person name="Munos S."/>
        </authorList>
    </citation>
    <scope>NUCLEOTIDE SEQUENCE</scope>
    <source>
        <tissue evidence="1">Leaves</tissue>
    </source>
</reference>
<dbReference type="Gramene" id="mRNA:HanXRQr2_Chr15g0703041">
    <property type="protein sequence ID" value="CDS:HanXRQr2_Chr15g0703041.1"/>
    <property type="gene ID" value="HanXRQr2_Chr15g0703041"/>
</dbReference>
<reference evidence="1" key="1">
    <citation type="journal article" date="2017" name="Nature">
        <title>The sunflower genome provides insights into oil metabolism, flowering and Asterid evolution.</title>
        <authorList>
            <person name="Badouin H."/>
            <person name="Gouzy J."/>
            <person name="Grassa C.J."/>
            <person name="Murat F."/>
            <person name="Staton S.E."/>
            <person name="Cottret L."/>
            <person name="Lelandais-Briere C."/>
            <person name="Owens G.L."/>
            <person name="Carrere S."/>
            <person name="Mayjonade B."/>
            <person name="Legrand L."/>
            <person name="Gill N."/>
            <person name="Kane N.C."/>
            <person name="Bowers J.E."/>
            <person name="Hubner S."/>
            <person name="Bellec A."/>
            <person name="Berard A."/>
            <person name="Berges H."/>
            <person name="Blanchet N."/>
            <person name="Boniface M.C."/>
            <person name="Brunel D."/>
            <person name="Catrice O."/>
            <person name="Chaidir N."/>
            <person name="Claudel C."/>
            <person name="Donnadieu C."/>
            <person name="Faraut T."/>
            <person name="Fievet G."/>
            <person name="Helmstetter N."/>
            <person name="King M."/>
            <person name="Knapp S.J."/>
            <person name="Lai Z."/>
            <person name="Le Paslier M.C."/>
            <person name="Lippi Y."/>
            <person name="Lorenzon L."/>
            <person name="Mandel J.R."/>
            <person name="Marage G."/>
            <person name="Marchand G."/>
            <person name="Marquand E."/>
            <person name="Bret-Mestries E."/>
            <person name="Morien E."/>
            <person name="Nambeesan S."/>
            <person name="Nguyen T."/>
            <person name="Pegot-Espagnet P."/>
            <person name="Pouilly N."/>
            <person name="Raftis F."/>
            <person name="Sallet E."/>
            <person name="Schiex T."/>
            <person name="Thomas J."/>
            <person name="Vandecasteele C."/>
            <person name="Vares D."/>
            <person name="Vear F."/>
            <person name="Vautrin S."/>
            <person name="Crespi M."/>
            <person name="Mangin B."/>
            <person name="Burke J.M."/>
            <person name="Salse J."/>
            <person name="Munos S."/>
            <person name="Vincourt P."/>
            <person name="Rieseberg L.H."/>
            <person name="Langlade N.B."/>
        </authorList>
    </citation>
    <scope>NUCLEOTIDE SEQUENCE</scope>
    <source>
        <tissue evidence="1">Leaves</tissue>
    </source>
</reference>
<sequence>MKSHWLPSIELHTFALFILATDFDFRSSHGSEVILSGEKKRFSWNKTYRKFILVTKLGFIWMFKK</sequence>
<dbReference type="Proteomes" id="UP000215914">
    <property type="component" value="Unassembled WGS sequence"/>
</dbReference>
<dbReference type="AlphaFoldDB" id="A0A9K3H423"/>
<name>A0A9K3H423_HELAN</name>